<dbReference type="PANTHER" id="PTHR31698">
    <property type="entry name" value="LYSOZYME G FAMILY MEMBER"/>
    <property type="match status" value="1"/>
</dbReference>
<dbReference type="PANTHER" id="PTHR31698:SF8">
    <property type="entry name" value="LYSOZYME G-RELATED"/>
    <property type="match status" value="1"/>
</dbReference>
<accession>K1PK30</accession>
<dbReference type="AlphaFoldDB" id="K1PK30"/>
<proteinExistence type="predicted"/>
<reference evidence="2" key="1">
    <citation type="journal article" date="2012" name="Nature">
        <title>The oyster genome reveals stress adaptation and complexity of shell formation.</title>
        <authorList>
            <person name="Zhang G."/>
            <person name="Fang X."/>
            <person name="Guo X."/>
            <person name="Li L."/>
            <person name="Luo R."/>
            <person name="Xu F."/>
            <person name="Yang P."/>
            <person name="Zhang L."/>
            <person name="Wang X."/>
            <person name="Qi H."/>
            <person name="Xiong Z."/>
            <person name="Que H."/>
            <person name="Xie Y."/>
            <person name="Holland P.W."/>
            <person name="Paps J."/>
            <person name="Zhu Y."/>
            <person name="Wu F."/>
            <person name="Chen Y."/>
            <person name="Wang J."/>
            <person name="Peng C."/>
            <person name="Meng J."/>
            <person name="Yang L."/>
            <person name="Liu J."/>
            <person name="Wen B."/>
            <person name="Zhang N."/>
            <person name="Huang Z."/>
            <person name="Zhu Q."/>
            <person name="Feng Y."/>
            <person name="Mount A."/>
            <person name="Hedgecock D."/>
            <person name="Xu Z."/>
            <person name="Liu Y."/>
            <person name="Domazet-Loso T."/>
            <person name="Du Y."/>
            <person name="Sun X."/>
            <person name="Zhang S."/>
            <person name="Liu B."/>
            <person name="Cheng P."/>
            <person name="Jiang X."/>
            <person name="Li J."/>
            <person name="Fan D."/>
            <person name="Wang W."/>
            <person name="Fu W."/>
            <person name="Wang T."/>
            <person name="Wang B."/>
            <person name="Zhang J."/>
            <person name="Peng Z."/>
            <person name="Li Y."/>
            <person name="Li N."/>
            <person name="Wang J."/>
            <person name="Chen M."/>
            <person name="He Y."/>
            <person name="Tan F."/>
            <person name="Song X."/>
            <person name="Zheng Q."/>
            <person name="Huang R."/>
            <person name="Yang H."/>
            <person name="Du X."/>
            <person name="Chen L."/>
            <person name="Yang M."/>
            <person name="Gaffney P.M."/>
            <person name="Wang S."/>
            <person name="Luo L."/>
            <person name="She Z."/>
            <person name="Ming Y."/>
            <person name="Huang W."/>
            <person name="Zhang S."/>
            <person name="Huang B."/>
            <person name="Zhang Y."/>
            <person name="Qu T."/>
            <person name="Ni P."/>
            <person name="Miao G."/>
            <person name="Wang J."/>
            <person name="Wang Q."/>
            <person name="Steinberg C.E."/>
            <person name="Wang H."/>
            <person name="Li N."/>
            <person name="Qian L."/>
            <person name="Zhang G."/>
            <person name="Li Y."/>
            <person name="Yang H."/>
            <person name="Liu X."/>
            <person name="Wang J."/>
            <person name="Yin Y."/>
            <person name="Wang J."/>
        </authorList>
    </citation>
    <scope>NUCLEOTIDE SEQUENCE [LARGE SCALE GENOMIC DNA]</scope>
    <source>
        <strain evidence="2">05x7-T-G4-1.051#20</strain>
    </source>
</reference>
<dbReference type="EMBL" id="JH816436">
    <property type="protein sequence ID" value="EKC19239.1"/>
    <property type="molecule type" value="Genomic_DNA"/>
</dbReference>
<dbReference type="InterPro" id="IPR011105">
    <property type="entry name" value="Cell_wall_hydrolase_SleB"/>
</dbReference>
<evidence type="ECO:0000259" key="1">
    <source>
        <dbReference type="Pfam" id="PF07486"/>
    </source>
</evidence>
<organism evidence="2">
    <name type="scientific">Magallana gigas</name>
    <name type="common">Pacific oyster</name>
    <name type="synonym">Crassostrea gigas</name>
    <dbReference type="NCBI Taxonomy" id="29159"/>
    <lineage>
        <taxon>Eukaryota</taxon>
        <taxon>Metazoa</taxon>
        <taxon>Spiralia</taxon>
        <taxon>Lophotrochozoa</taxon>
        <taxon>Mollusca</taxon>
        <taxon>Bivalvia</taxon>
        <taxon>Autobranchia</taxon>
        <taxon>Pteriomorphia</taxon>
        <taxon>Ostreida</taxon>
        <taxon>Ostreoidea</taxon>
        <taxon>Ostreidae</taxon>
        <taxon>Magallana</taxon>
    </lineage>
</organism>
<dbReference type="HOGENOM" id="CLU_535585_0_0_1"/>
<dbReference type="GO" id="GO:0016787">
    <property type="term" value="F:hydrolase activity"/>
    <property type="evidence" value="ECO:0007669"/>
    <property type="project" value="InterPro"/>
</dbReference>
<dbReference type="InterPro" id="IPR042047">
    <property type="entry name" value="SleB_dom1"/>
</dbReference>
<sequence length="509" mass="55018">MTAGKIADYVSNKMAIIQKWSSNVMFLSYCDESFKSNSTPVQILVATNDGISAKVEDLISSVKDSAYDGKLTSLQLENGETARIEKIEKSVRPDYLHASLSIDTEKDLPCINDGGWCQETSIPCDRYESGKCGGGSNRKCCVPLKGTPICNVTVVKAACKIRNDPKITLIKINPSEVDDGADPESNIRDVCYGKEAKRSSYACDDGQAPGGSTCLDLKILQFIYHLRNSTKYAVQVNSIAGACHKIGSKHYDGKAVDFQLFGNSIEKAAQEKAFMDECTKHGGWSHGGDHVHCQIVESKCVEKGGKCQENSKPCDNYQTGLCIGGKNWQCCISNEVADKPCTDKGGKCQQTSVSCSGTYTSGLCGGSASRKCCVPQSVFGEARGETARGQLAVAYSIVNRINHPGYPKTLFEVVDQKTAGGAYQYETLGVAAHTKAWNDAKNGNTQEYRNATEASSDALCGTKSDPTTCATDYCAYDPCSATNSNKYWTATKKIQIGRHYFVCREKASG</sequence>
<dbReference type="Gene3D" id="1.10.10.2520">
    <property type="entry name" value="Cell wall hydrolase SleB, domain 1"/>
    <property type="match status" value="1"/>
</dbReference>
<dbReference type="InParanoid" id="K1PK30"/>
<protein>
    <submittedName>
        <fullName evidence="2">Lysozyme 1</fullName>
    </submittedName>
</protein>
<dbReference type="Pfam" id="PF07486">
    <property type="entry name" value="Hydrolase_2"/>
    <property type="match status" value="1"/>
</dbReference>
<feature type="domain" description="Cell wall hydrolase SleB" evidence="1">
    <location>
        <begin position="384"/>
        <end position="501"/>
    </location>
</feature>
<gene>
    <name evidence="2" type="ORF">CGI_10009197</name>
</gene>
<name>K1PK30_MAGGI</name>
<evidence type="ECO:0000313" key="2">
    <source>
        <dbReference type="EMBL" id="EKC19239.1"/>
    </source>
</evidence>